<dbReference type="Proteomes" id="UP001303115">
    <property type="component" value="Unassembled WGS sequence"/>
</dbReference>
<comment type="caution">
    <text evidence="2">The sequence shown here is derived from an EMBL/GenBank/DDBJ whole genome shotgun (WGS) entry which is preliminary data.</text>
</comment>
<proteinExistence type="predicted"/>
<sequence length="218" mass="23893">YSTMIAITLLLLSFLQMALGGPLPSPYTGCYVGVKPPDETQCHQVIDAFSQNDRTGYITLKGDNSLRISVGSCEGTLINKRSSSISVNEATLAVDMTDRIFNHCVLHKMWGQIETDDYIIELQYTGPEVWDITEEGHTKTKVSERSEDIWGPSHNRRADKVDLAAEQKRDLSPNTTCSENPASVPPPVPDDCHGAILGLTGRSILGSGPSFRCMHANQ</sequence>
<reference evidence="3" key="1">
    <citation type="journal article" date="2023" name="Mol. Phylogenet. Evol.">
        <title>Genome-scale phylogeny and comparative genomics of the fungal order Sordariales.</title>
        <authorList>
            <person name="Hensen N."/>
            <person name="Bonometti L."/>
            <person name="Westerberg I."/>
            <person name="Brannstrom I.O."/>
            <person name="Guillou S."/>
            <person name="Cros-Aarteil S."/>
            <person name="Calhoun S."/>
            <person name="Haridas S."/>
            <person name="Kuo A."/>
            <person name="Mondo S."/>
            <person name="Pangilinan J."/>
            <person name="Riley R."/>
            <person name="LaButti K."/>
            <person name="Andreopoulos B."/>
            <person name="Lipzen A."/>
            <person name="Chen C."/>
            <person name="Yan M."/>
            <person name="Daum C."/>
            <person name="Ng V."/>
            <person name="Clum A."/>
            <person name="Steindorff A."/>
            <person name="Ohm R.A."/>
            <person name="Martin F."/>
            <person name="Silar P."/>
            <person name="Natvig D.O."/>
            <person name="Lalanne C."/>
            <person name="Gautier V."/>
            <person name="Ament-Velasquez S.L."/>
            <person name="Kruys A."/>
            <person name="Hutchinson M.I."/>
            <person name="Powell A.J."/>
            <person name="Barry K."/>
            <person name="Miller A.N."/>
            <person name="Grigoriev I.V."/>
            <person name="Debuchy R."/>
            <person name="Gladieux P."/>
            <person name="Hiltunen Thoren M."/>
            <person name="Johannesson H."/>
        </authorList>
    </citation>
    <scope>NUCLEOTIDE SEQUENCE [LARGE SCALE GENOMIC DNA]</scope>
    <source>
        <strain evidence="3">CBS 284.82</strain>
    </source>
</reference>
<dbReference type="AlphaFoldDB" id="A0AAN6SRW2"/>
<dbReference type="EMBL" id="MU854386">
    <property type="protein sequence ID" value="KAK4040025.1"/>
    <property type="molecule type" value="Genomic_DNA"/>
</dbReference>
<keyword evidence="3" id="KW-1185">Reference proteome</keyword>
<feature type="signal peptide" evidence="1">
    <location>
        <begin position="1"/>
        <end position="20"/>
    </location>
</feature>
<keyword evidence="1" id="KW-0732">Signal</keyword>
<feature type="non-terminal residue" evidence="2">
    <location>
        <position position="1"/>
    </location>
</feature>
<protein>
    <submittedName>
        <fullName evidence="2">Uncharacterized protein</fullName>
    </submittedName>
</protein>
<gene>
    <name evidence="2" type="ORF">C8A01DRAFT_16058</name>
</gene>
<evidence type="ECO:0000313" key="2">
    <source>
        <dbReference type="EMBL" id="KAK4040025.1"/>
    </source>
</evidence>
<accession>A0AAN6SRW2</accession>
<evidence type="ECO:0000256" key="1">
    <source>
        <dbReference type="SAM" id="SignalP"/>
    </source>
</evidence>
<feature type="chain" id="PRO_5042881572" evidence="1">
    <location>
        <begin position="21"/>
        <end position="218"/>
    </location>
</feature>
<evidence type="ECO:0000313" key="3">
    <source>
        <dbReference type="Proteomes" id="UP001303115"/>
    </source>
</evidence>
<organism evidence="2 3">
    <name type="scientific">Parachaetomium inaequale</name>
    <dbReference type="NCBI Taxonomy" id="2588326"/>
    <lineage>
        <taxon>Eukaryota</taxon>
        <taxon>Fungi</taxon>
        <taxon>Dikarya</taxon>
        <taxon>Ascomycota</taxon>
        <taxon>Pezizomycotina</taxon>
        <taxon>Sordariomycetes</taxon>
        <taxon>Sordariomycetidae</taxon>
        <taxon>Sordariales</taxon>
        <taxon>Chaetomiaceae</taxon>
        <taxon>Parachaetomium</taxon>
    </lineage>
</organism>
<name>A0AAN6SRW2_9PEZI</name>